<proteinExistence type="predicted"/>
<reference evidence="1" key="1">
    <citation type="journal article" date="2015" name="Nature">
        <title>Complex archaea that bridge the gap between prokaryotes and eukaryotes.</title>
        <authorList>
            <person name="Spang A."/>
            <person name="Saw J.H."/>
            <person name="Jorgensen S.L."/>
            <person name="Zaremba-Niedzwiedzka K."/>
            <person name="Martijn J."/>
            <person name="Lind A.E."/>
            <person name="van Eijk R."/>
            <person name="Schleper C."/>
            <person name="Guy L."/>
            <person name="Ettema T.J."/>
        </authorList>
    </citation>
    <scope>NUCLEOTIDE SEQUENCE</scope>
</reference>
<name>A0A0F9C4X1_9ZZZZ</name>
<comment type="caution">
    <text evidence="1">The sequence shown here is derived from an EMBL/GenBank/DDBJ whole genome shotgun (WGS) entry which is preliminary data.</text>
</comment>
<dbReference type="AlphaFoldDB" id="A0A0F9C4X1"/>
<organism evidence="1">
    <name type="scientific">marine sediment metagenome</name>
    <dbReference type="NCBI Taxonomy" id="412755"/>
    <lineage>
        <taxon>unclassified sequences</taxon>
        <taxon>metagenomes</taxon>
        <taxon>ecological metagenomes</taxon>
    </lineage>
</organism>
<sequence length="389" mass="44879">MRTVEEIRELATWLEDDYHATRIRLQIDDWEYYKDTFRVPYIKAPYKQVHLGLGAEIVDSPIAHIVTQHPQVYVEAISDNETALERAKKRGAYQNHVADFLTFQNPQPYKELLKNILARGEGWIHPVNNPSFSKDALFQDDIPIIYSIPDPIVVFGSPDERNGIPDYVVVSYKRYYRSIENKYDHWANPKKRSEKNKYVDWFEYWDKEIRYFEADGEPVLPIIDTDDYGIQPNILGFVPYVHCYSGYGKATPEGRPEELAVSRIRPVKGKILLHTELASSQASQIKLFVHRRYDFRPMVPDAVLPKDFKYNLNYGSWNEIPFNFEVIERSGSAPASEMYNYLSMLDYQITKTTPPVMQGMGSGSSGRQDDIATKHGLAQYASVIDNAAT</sequence>
<gene>
    <name evidence="1" type="ORF">LCGC14_2446630</name>
</gene>
<evidence type="ECO:0000313" key="1">
    <source>
        <dbReference type="EMBL" id="KKL21322.1"/>
    </source>
</evidence>
<protein>
    <submittedName>
        <fullName evidence="1">Uncharacterized protein</fullName>
    </submittedName>
</protein>
<dbReference type="EMBL" id="LAZR01037778">
    <property type="protein sequence ID" value="KKL21322.1"/>
    <property type="molecule type" value="Genomic_DNA"/>
</dbReference>
<accession>A0A0F9C4X1</accession>
<feature type="non-terminal residue" evidence="1">
    <location>
        <position position="389"/>
    </location>
</feature>